<dbReference type="EMBL" id="OX465085">
    <property type="protein sequence ID" value="CAI9301820.1"/>
    <property type="molecule type" value="Genomic_DNA"/>
</dbReference>
<accession>A0AA35ZZJ3</accession>
<dbReference type="Pfam" id="PF03357">
    <property type="entry name" value="Snf7"/>
    <property type="match status" value="1"/>
</dbReference>
<dbReference type="InterPro" id="IPR005024">
    <property type="entry name" value="Snf7_fam"/>
</dbReference>
<proteinExistence type="predicted"/>
<protein>
    <submittedName>
        <fullName evidence="2">Uncharacterized protein</fullName>
    </submittedName>
</protein>
<feature type="coiled-coil region" evidence="1">
    <location>
        <begin position="45"/>
        <end position="109"/>
    </location>
</feature>
<evidence type="ECO:0000256" key="1">
    <source>
        <dbReference type="SAM" id="Coils"/>
    </source>
</evidence>
<organism evidence="2 3">
    <name type="scientific">Lactuca saligna</name>
    <name type="common">Willowleaf lettuce</name>
    <dbReference type="NCBI Taxonomy" id="75948"/>
    <lineage>
        <taxon>Eukaryota</taxon>
        <taxon>Viridiplantae</taxon>
        <taxon>Streptophyta</taxon>
        <taxon>Embryophyta</taxon>
        <taxon>Tracheophyta</taxon>
        <taxon>Spermatophyta</taxon>
        <taxon>Magnoliopsida</taxon>
        <taxon>eudicotyledons</taxon>
        <taxon>Gunneridae</taxon>
        <taxon>Pentapetalae</taxon>
        <taxon>asterids</taxon>
        <taxon>campanulids</taxon>
        <taxon>Asterales</taxon>
        <taxon>Asteraceae</taxon>
        <taxon>Cichorioideae</taxon>
        <taxon>Cichorieae</taxon>
        <taxon>Lactucinae</taxon>
        <taxon>Lactuca</taxon>
    </lineage>
</organism>
<evidence type="ECO:0000313" key="3">
    <source>
        <dbReference type="Proteomes" id="UP001177003"/>
    </source>
</evidence>
<evidence type="ECO:0000313" key="2">
    <source>
        <dbReference type="EMBL" id="CAI9301820.1"/>
    </source>
</evidence>
<dbReference type="Proteomes" id="UP001177003">
    <property type="component" value="Chromosome 9"/>
</dbReference>
<gene>
    <name evidence="2" type="ORF">LSALG_LOCUS40341</name>
</gene>
<keyword evidence="1" id="KW-0175">Coiled coil</keyword>
<sequence length="147" mass="17136">MNAITIKAINPSSSDDFLEALDLQRRPIQQEVSSKRDMKTMLGVRERINKRVKTANKTIKHFKEEVARCNNQIKKRGPGVAQQVMEFRKKRLIKEKRSYEGQRDMLNNQIFDLDRLMFAWDGIKDAQQIASCLKAFGTELLEAFRSF</sequence>
<name>A0AA35ZZJ3_LACSI</name>
<reference evidence="2" key="1">
    <citation type="submission" date="2023-04" db="EMBL/GenBank/DDBJ databases">
        <authorList>
            <person name="Vijverberg K."/>
            <person name="Xiong W."/>
            <person name="Schranz E."/>
        </authorList>
    </citation>
    <scope>NUCLEOTIDE SEQUENCE</scope>
</reference>
<keyword evidence="3" id="KW-1185">Reference proteome</keyword>
<dbReference type="AlphaFoldDB" id="A0AA35ZZJ3"/>
<dbReference type="GO" id="GO:0007034">
    <property type="term" value="P:vacuolar transport"/>
    <property type="evidence" value="ECO:0007669"/>
    <property type="project" value="InterPro"/>
</dbReference>